<feature type="region of interest" description="Disordered" evidence="3">
    <location>
        <begin position="401"/>
        <end position="466"/>
    </location>
</feature>
<feature type="compositionally biased region" description="Low complexity" evidence="3">
    <location>
        <begin position="446"/>
        <end position="456"/>
    </location>
</feature>
<dbReference type="InterPro" id="IPR036775">
    <property type="entry name" value="DNA_pol_Y-fam_lit_finger_sf"/>
</dbReference>
<proteinExistence type="inferred from homology"/>
<dbReference type="SUPFAM" id="SSF100879">
    <property type="entry name" value="Lesion bypass DNA polymerase (Y-family), little finger domain"/>
    <property type="match status" value="1"/>
</dbReference>
<evidence type="ECO:0000313" key="6">
    <source>
        <dbReference type="EMBL" id="SSX21957.1"/>
    </source>
</evidence>
<dbReference type="EMBL" id="UFQT01000222">
    <property type="protein sequence ID" value="SSX21957.1"/>
    <property type="molecule type" value="Genomic_DNA"/>
</dbReference>
<evidence type="ECO:0000256" key="2">
    <source>
        <dbReference type="ARBA" id="ARBA00022634"/>
    </source>
</evidence>
<dbReference type="EMBL" id="UFQS01000222">
    <property type="protein sequence ID" value="SSX01577.1"/>
    <property type="molecule type" value="Genomic_DNA"/>
</dbReference>
<reference evidence="6" key="2">
    <citation type="submission" date="2018-07" db="EMBL/GenBank/DDBJ databases">
        <authorList>
            <person name="Quirk P.G."/>
            <person name="Krulwich T.A."/>
        </authorList>
    </citation>
    <scope>NUCLEOTIDE SEQUENCE</scope>
</reference>
<dbReference type="Gene3D" id="3.30.70.270">
    <property type="match status" value="1"/>
</dbReference>
<dbReference type="InterPro" id="IPR043502">
    <property type="entry name" value="DNA/RNA_pol_sf"/>
</dbReference>
<accession>A0A336KAY3</accession>
<dbReference type="Pfam" id="PF11799">
    <property type="entry name" value="IMS_C"/>
    <property type="match status" value="1"/>
</dbReference>
<dbReference type="GO" id="GO:0019985">
    <property type="term" value="P:translesion synthesis"/>
    <property type="evidence" value="ECO:0007669"/>
    <property type="project" value="TreeGrafter"/>
</dbReference>
<dbReference type="PIRSF" id="PIRSF036603">
    <property type="entry name" value="DPol_eta"/>
    <property type="match status" value="1"/>
</dbReference>
<dbReference type="VEuPathDB" id="VectorBase:CSON005751"/>
<dbReference type="Gene3D" id="3.40.1170.60">
    <property type="match status" value="1"/>
</dbReference>
<dbReference type="PANTHER" id="PTHR46404:SF1">
    <property type="entry name" value="DNA POLYMERASE IOTA"/>
    <property type="match status" value="1"/>
</dbReference>
<keyword evidence="2" id="KW-0237">DNA synthesis</keyword>
<evidence type="ECO:0000256" key="1">
    <source>
        <dbReference type="ARBA" id="ARBA00010945"/>
    </source>
</evidence>
<dbReference type="PANTHER" id="PTHR46404">
    <property type="entry name" value="DNA POLYMERASE IOTA"/>
    <property type="match status" value="1"/>
</dbReference>
<dbReference type="Pfam" id="PF00817">
    <property type="entry name" value="IMS"/>
    <property type="match status" value="1"/>
</dbReference>
<dbReference type="Pfam" id="PF21999">
    <property type="entry name" value="IMS_HHH_1"/>
    <property type="match status" value="1"/>
</dbReference>
<organism evidence="5">
    <name type="scientific">Culicoides sonorensis</name>
    <name type="common">Biting midge</name>
    <dbReference type="NCBI Taxonomy" id="179676"/>
    <lineage>
        <taxon>Eukaryota</taxon>
        <taxon>Metazoa</taxon>
        <taxon>Ecdysozoa</taxon>
        <taxon>Arthropoda</taxon>
        <taxon>Hexapoda</taxon>
        <taxon>Insecta</taxon>
        <taxon>Pterygota</taxon>
        <taxon>Neoptera</taxon>
        <taxon>Endopterygota</taxon>
        <taxon>Diptera</taxon>
        <taxon>Nematocera</taxon>
        <taxon>Chironomoidea</taxon>
        <taxon>Ceratopogonidae</taxon>
        <taxon>Ceratopogoninae</taxon>
        <taxon>Culicoides</taxon>
        <taxon>Monoculicoides</taxon>
    </lineage>
</organism>
<dbReference type="Gene3D" id="1.10.150.20">
    <property type="entry name" value="5' to 3' exonuclease, C-terminal subdomain"/>
    <property type="match status" value="1"/>
</dbReference>
<dbReference type="InterPro" id="IPR017961">
    <property type="entry name" value="DNA_pol_Y-fam_little_finger"/>
</dbReference>
<dbReference type="SUPFAM" id="SSF56672">
    <property type="entry name" value="DNA/RNA polymerases"/>
    <property type="match status" value="1"/>
</dbReference>
<dbReference type="FunFam" id="3.40.1170.60:FF:000006">
    <property type="entry name" value="DNA polymerase iota"/>
    <property type="match status" value="1"/>
</dbReference>
<dbReference type="GO" id="GO:0003887">
    <property type="term" value="F:DNA-directed DNA polymerase activity"/>
    <property type="evidence" value="ECO:0007669"/>
    <property type="project" value="InterPro"/>
</dbReference>
<feature type="compositionally biased region" description="Basic and acidic residues" evidence="3">
    <location>
        <begin position="415"/>
        <end position="445"/>
    </location>
</feature>
<dbReference type="AlphaFoldDB" id="A0A336KAY3"/>
<dbReference type="InterPro" id="IPR043128">
    <property type="entry name" value="Rev_trsase/Diguanyl_cyclase"/>
</dbReference>
<dbReference type="InterPro" id="IPR053848">
    <property type="entry name" value="IMS_HHH_1"/>
</dbReference>
<sequence length="534" mass="59971">MHPTTIVHIDIDYFYAQVEEILNPQLKNVPVGIQQKNCLVTCNYKAREYGITKLANLQKAQALCPDLVLVNGEDLTKYKKMSDEIFNVLQTFTQNVEKLGMDENYLDVSELVNARQNEDCKEIETGTFKLDLDGEGEECDCGCSERLKIGTKIAKELRQALFDRLGITSCAGIAHNKLLAKLVGAQNKPNKQTVIFPHQSTSFLSSQGPVRSLCGIGSKTAEILDSIGVNSVLDLQNIEISVLKKKFDDKTAERLKELSLGIDKSKVKPTGKPKSISIEDSTFQNPLKTILEIETKFNVLLTRLVDAAIFDKKRIPTSLRVTIRKTADIKEILQRESKQKDIPQSWSKIEDSVSIVALLHPIAMQLFKQIMKTDKSEFTITLVGVAFTKFIDENPVVKENSLKSESNSDVTPISKESDKSLADDKNQEECVKEPAMKKIKIDHDPSSSSTPSSSPSLNEVESKVQEKSKPLLIPDFTIPSDLDTKTFNGLSKREKKRIMIELQDAHKIVFIKERFRVTDEKQNELNVMTESQYS</sequence>
<evidence type="ECO:0000256" key="3">
    <source>
        <dbReference type="SAM" id="MobiDB-lite"/>
    </source>
</evidence>
<feature type="domain" description="UmuC" evidence="4">
    <location>
        <begin position="6"/>
        <end position="217"/>
    </location>
</feature>
<name>A0A336KAY3_CULSO</name>
<dbReference type="GO" id="GO:0003684">
    <property type="term" value="F:damaged DNA binding"/>
    <property type="evidence" value="ECO:0007669"/>
    <property type="project" value="InterPro"/>
</dbReference>
<protein>
    <submittedName>
        <fullName evidence="5">CSON005751 protein</fullName>
    </submittedName>
</protein>
<dbReference type="Gene3D" id="3.30.1490.100">
    <property type="entry name" value="DNA polymerase, Y-family, little finger domain"/>
    <property type="match status" value="1"/>
</dbReference>
<dbReference type="GO" id="GO:0006281">
    <property type="term" value="P:DNA repair"/>
    <property type="evidence" value="ECO:0007669"/>
    <property type="project" value="InterPro"/>
</dbReference>
<evidence type="ECO:0000313" key="5">
    <source>
        <dbReference type="EMBL" id="SSX01577.1"/>
    </source>
</evidence>
<evidence type="ECO:0000259" key="4">
    <source>
        <dbReference type="PROSITE" id="PS50173"/>
    </source>
</evidence>
<reference evidence="5" key="1">
    <citation type="submission" date="2018-04" db="EMBL/GenBank/DDBJ databases">
        <authorList>
            <person name="Go L.Y."/>
            <person name="Mitchell J.A."/>
        </authorList>
    </citation>
    <scope>NUCLEOTIDE SEQUENCE</scope>
    <source>
        <tissue evidence="5">Whole organism</tissue>
    </source>
</reference>
<comment type="similarity">
    <text evidence="1">Belongs to the DNA polymerase type-Y family.</text>
</comment>
<dbReference type="InterPro" id="IPR001126">
    <property type="entry name" value="UmuC"/>
</dbReference>
<dbReference type="PROSITE" id="PS50173">
    <property type="entry name" value="UMUC"/>
    <property type="match status" value="1"/>
</dbReference>
<gene>
    <name evidence="5" type="primary">CSON005751</name>
</gene>